<organism evidence="1">
    <name type="scientific">marine sediment metagenome</name>
    <dbReference type="NCBI Taxonomy" id="412755"/>
    <lineage>
        <taxon>unclassified sequences</taxon>
        <taxon>metagenomes</taxon>
        <taxon>ecological metagenomes</taxon>
    </lineage>
</organism>
<dbReference type="AlphaFoldDB" id="A0A0F9MUQ1"/>
<name>A0A0F9MUQ1_9ZZZZ</name>
<gene>
    <name evidence="1" type="ORF">LCGC14_1415430</name>
</gene>
<proteinExistence type="predicted"/>
<comment type="caution">
    <text evidence="1">The sequence shown here is derived from an EMBL/GenBank/DDBJ whole genome shotgun (WGS) entry which is preliminary data.</text>
</comment>
<sequence length="113" mass="12074">MTKKKLQPITTIEKGRVRISRKGWAAFVADTDDVLGLDLSNIEAGNGPVTLALEAHLFLLSVIKAAQEYAAYSRGGDGCDCDELCSGFGGCDFSYGSIFVCNEGDLFVCPRSS</sequence>
<reference evidence="1" key="1">
    <citation type="journal article" date="2015" name="Nature">
        <title>Complex archaea that bridge the gap between prokaryotes and eukaryotes.</title>
        <authorList>
            <person name="Spang A."/>
            <person name="Saw J.H."/>
            <person name="Jorgensen S.L."/>
            <person name="Zaremba-Niedzwiedzka K."/>
            <person name="Martijn J."/>
            <person name="Lind A.E."/>
            <person name="van Eijk R."/>
            <person name="Schleper C."/>
            <person name="Guy L."/>
            <person name="Ettema T.J."/>
        </authorList>
    </citation>
    <scope>NUCLEOTIDE SEQUENCE</scope>
</reference>
<protein>
    <submittedName>
        <fullName evidence="1">Uncharacterized protein</fullName>
    </submittedName>
</protein>
<evidence type="ECO:0000313" key="1">
    <source>
        <dbReference type="EMBL" id="KKM72947.1"/>
    </source>
</evidence>
<accession>A0A0F9MUQ1</accession>
<dbReference type="EMBL" id="LAZR01009381">
    <property type="protein sequence ID" value="KKM72947.1"/>
    <property type="molecule type" value="Genomic_DNA"/>
</dbReference>